<dbReference type="SUPFAM" id="SSF101898">
    <property type="entry name" value="NHL repeat"/>
    <property type="match status" value="1"/>
</dbReference>
<dbReference type="SUPFAM" id="SSF82171">
    <property type="entry name" value="DPP6 N-terminal domain-like"/>
    <property type="match status" value="1"/>
</dbReference>
<reference evidence="2" key="1">
    <citation type="submission" date="2016-10" db="EMBL/GenBank/DDBJ databases">
        <authorList>
            <person name="Varghese N."/>
            <person name="Submissions S."/>
        </authorList>
    </citation>
    <scope>NUCLEOTIDE SEQUENCE [LARGE SCALE GENOMIC DNA]</scope>
    <source>
        <strain evidence="2">DSM 22361</strain>
    </source>
</reference>
<protein>
    <submittedName>
        <fullName evidence="1">Outer membrane protein assembly factor BamB, contains PQQ-like beta-propeller repeat</fullName>
    </submittedName>
</protein>
<organism evidence="1 2">
    <name type="scientific">Sphingobacterium lactis</name>
    <dbReference type="NCBI Taxonomy" id="797291"/>
    <lineage>
        <taxon>Bacteria</taxon>
        <taxon>Pseudomonadati</taxon>
        <taxon>Bacteroidota</taxon>
        <taxon>Sphingobacteriia</taxon>
        <taxon>Sphingobacteriales</taxon>
        <taxon>Sphingobacteriaceae</taxon>
        <taxon>Sphingobacterium</taxon>
    </lineage>
</organism>
<gene>
    <name evidence="1" type="ORF">SAMN05421877_108230</name>
</gene>
<evidence type="ECO:0000313" key="1">
    <source>
        <dbReference type="EMBL" id="SEG50050.1"/>
    </source>
</evidence>
<dbReference type="AlphaFoldDB" id="A0A1H6APD3"/>
<accession>A0A1H6APD3</accession>
<dbReference type="Proteomes" id="UP000236731">
    <property type="component" value="Unassembled WGS sequence"/>
</dbReference>
<evidence type="ECO:0000313" key="2">
    <source>
        <dbReference type="Proteomes" id="UP000236731"/>
    </source>
</evidence>
<sequence length="883" mass="101061">MRNTIIVSVLLFIAVVVASVFYFGDLNKEKKEAVRPIQHLPADTYLITSFVNDASTDKTFMDFEIFEAMLGKQQMDQLNHLKNHVLRSQNLDEYINGTDVFISLHPGKESVSTLFSVPSQTKLKQAEVDQGMLTISSKYKVTTQDTAGIRIYQFLKTEKDTVERDHKLTDSIFYVSYLENIFFASFDKELLFKINDRKTPKLNEEQLTFFNEHNNRNAPFTVYLPQQNMPAFVAAFKKNRAGDFLRQFINLKGQTVWNINYKNDALMLTGESELVDTEKEYIALFANQQKSTQRLYNYFPSNSMIFIEYSFSDASTWFSDLSRWQSTQDNFKQLQGQETQLKKEKEGMLDAFRNNLAGNFAVVEQTNSDYLGFVSLKDTTVLDSTLSDFAESVGDSIYRFRYANMPYRFFGDGLKAFSRPYFILIDDLLVMANHQSTLTEYRRKWNRRDLLVGELGFKNYEQIQGNEANVTFFLNSGNAKNFLQNVLNDKYSRNFRNDEEYGYQEFYSWSLQLSGNGGNFLSRFYAIYKSKNRLGENAEWEYKLGSRLINGPYVFEYADTSQMIIAQEQDHTLHAIHPSGTKQWSTLVAGRLVGGIQQLKDRSLLAVTDRRRLYRMDTEGKNLSGFSTSLPAEPTGKPIVVDWDGQERIIIPASSRLLAYDMDGGPITGWDNVQVEGEILGLPQLLDNQIVVQTSYGRIYFFDASGNEAKQIDLEGDVNFVSPLAVLNRDNRYIFYAVDDAGQVHEIQGDGTTKVVTEGTWRSGFKVYVENIQGNSTPEMLITDGNVLQVYELADPLRPVFDYTFSQNIADEPLFFPAPGGMKQLGIAVQGNNLIYVFNSDGGVLEGFPLEAQPLFYYGKINYNTGNYLISTKRDFKLYAYRH</sequence>
<keyword evidence="2" id="KW-1185">Reference proteome</keyword>
<dbReference type="RefSeq" id="WP_103906906.1">
    <property type="nucleotide sequence ID" value="NZ_CP049246.1"/>
</dbReference>
<dbReference type="OrthoDB" id="1093345at2"/>
<dbReference type="Gene3D" id="2.130.10.10">
    <property type="entry name" value="YVTN repeat-like/Quinoprotein amine dehydrogenase"/>
    <property type="match status" value="1"/>
</dbReference>
<proteinExistence type="predicted"/>
<dbReference type="EMBL" id="FNUT01000008">
    <property type="protein sequence ID" value="SEG50050.1"/>
    <property type="molecule type" value="Genomic_DNA"/>
</dbReference>
<dbReference type="InterPro" id="IPR015943">
    <property type="entry name" value="WD40/YVTN_repeat-like_dom_sf"/>
</dbReference>
<name>A0A1H6APD3_9SPHI</name>